<dbReference type="PaxDb" id="67767-A0A0J7K965"/>
<organism evidence="2 3">
    <name type="scientific">Lasius niger</name>
    <name type="common">Black garden ant</name>
    <dbReference type="NCBI Taxonomy" id="67767"/>
    <lineage>
        <taxon>Eukaryota</taxon>
        <taxon>Metazoa</taxon>
        <taxon>Ecdysozoa</taxon>
        <taxon>Arthropoda</taxon>
        <taxon>Hexapoda</taxon>
        <taxon>Insecta</taxon>
        <taxon>Pterygota</taxon>
        <taxon>Neoptera</taxon>
        <taxon>Endopterygota</taxon>
        <taxon>Hymenoptera</taxon>
        <taxon>Apocrita</taxon>
        <taxon>Aculeata</taxon>
        <taxon>Formicoidea</taxon>
        <taxon>Formicidae</taxon>
        <taxon>Formicinae</taxon>
        <taxon>Lasius</taxon>
        <taxon>Lasius</taxon>
    </lineage>
</organism>
<dbReference type="Proteomes" id="UP000036403">
    <property type="component" value="Unassembled WGS sequence"/>
</dbReference>
<name>A0A0J7K965_LASNI</name>
<reference evidence="2 3" key="1">
    <citation type="submission" date="2015-04" db="EMBL/GenBank/DDBJ databases">
        <title>Lasius niger genome sequencing.</title>
        <authorList>
            <person name="Konorov E.A."/>
            <person name="Nikitin M.A."/>
            <person name="Kirill M.V."/>
            <person name="Chang P."/>
        </authorList>
    </citation>
    <scope>NUCLEOTIDE SEQUENCE [LARGE SCALE GENOMIC DNA]</scope>
    <source>
        <tissue evidence="2">Whole</tissue>
    </source>
</reference>
<evidence type="ECO:0000313" key="2">
    <source>
        <dbReference type="EMBL" id="KMQ86756.1"/>
    </source>
</evidence>
<gene>
    <name evidence="2" type="ORF">RF55_14189</name>
</gene>
<keyword evidence="3" id="KW-1185">Reference proteome</keyword>
<dbReference type="OrthoDB" id="7701713at2759"/>
<dbReference type="EMBL" id="LBMM01011573">
    <property type="protein sequence ID" value="KMQ86756.1"/>
    <property type="molecule type" value="Genomic_DNA"/>
</dbReference>
<protein>
    <recommendedName>
        <fullName evidence="1">MADF domain-containing protein</fullName>
    </recommendedName>
</protein>
<sequence length="92" mass="10495">EVANALDGKITADEAKAKFKSLHDTYRRIIRSETCASGSARKDNGKKWAHYDSMEFMRDSCLLKTTISNIKDPMDDFRDNGKNTENIEPSMY</sequence>
<comment type="caution">
    <text evidence="2">The sequence shown here is derived from an EMBL/GenBank/DDBJ whole genome shotgun (WGS) entry which is preliminary data.</text>
</comment>
<dbReference type="InterPro" id="IPR006578">
    <property type="entry name" value="MADF-dom"/>
</dbReference>
<accession>A0A0J7K965</accession>
<dbReference type="AlphaFoldDB" id="A0A0J7K965"/>
<evidence type="ECO:0000259" key="1">
    <source>
        <dbReference type="Pfam" id="PF10545"/>
    </source>
</evidence>
<feature type="non-terminal residue" evidence="2">
    <location>
        <position position="1"/>
    </location>
</feature>
<dbReference type="Pfam" id="PF10545">
    <property type="entry name" value="MADF_DNA_bdg"/>
    <property type="match status" value="1"/>
</dbReference>
<feature type="domain" description="MADF" evidence="1">
    <location>
        <begin position="1"/>
        <end position="57"/>
    </location>
</feature>
<proteinExistence type="predicted"/>
<evidence type="ECO:0000313" key="3">
    <source>
        <dbReference type="Proteomes" id="UP000036403"/>
    </source>
</evidence>